<dbReference type="EMBL" id="JBBDGM010000007">
    <property type="protein sequence ID" value="MEJ1088648.1"/>
    <property type="molecule type" value="Genomic_DNA"/>
</dbReference>
<evidence type="ECO:0000259" key="1">
    <source>
        <dbReference type="Pfam" id="PF01370"/>
    </source>
</evidence>
<sequence length="126" mass="13022">MKRCATAERIVVVGGTGQIGSKAVRRLAALGHDVRAASRSLGVDVALGPPSGSDAEIAGPDQMPLADLVSRVLRARGDRRVVRASPDGRYFGGRLARDTLLPGSGARILPRTLGEWLSASGANLGP</sequence>
<evidence type="ECO:0000313" key="2">
    <source>
        <dbReference type="EMBL" id="MEJ1088648.1"/>
    </source>
</evidence>
<evidence type="ECO:0000313" key="3">
    <source>
        <dbReference type="Proteomes" id="UP001371224"/>
    </source>
</evidence>
<dbReference type="RefSeq" id="WP_337332305.1">
    <property type="nucleotide sequence ID" value="NZ_JBBDGM010000007.1"/>
</dbReference>
<accession>A0ABU8LBE5</accession>
<name>A0ABU8LBE5_9MICO</name>
<dbReference type="InterPro" id="IPR001509">
    <property type="entry name" value="Epimerase_deHydtase"/>
</dbReference>
<dbReference type="Gene3D" id="3.40.50.720">
    <property type="entry name" value="NAD(P)-binding Rossmann-like Domain"/>
    <property type="match status" value="1"/>
</dbReference>
<keyword evidence="3" id="KW-1185">Reference proteome</keyword>
<dbReference type="InterPro" id="IPR036291">
    <property type="entry name" value="NAD(P)-bd_dom_sf"/>
</dbReference>
<dbReference type="SUPFAM" id="SSF51735">
    <property type="entry name" value="NAD(P)-binding Rossmann-fold domains"/>
    <property type="match status" value="1"/>
</dbReference>
<dbReference type="Proteomes" id="UP001371224">
    <property type="component" value="Unassembled WGS sequence"/>
</dbReference>
<proteinExistence type="predicted"/>
<feature type="domain" description="NAD-dependent epimerase/dehydratase" evidence="1">
    <location>
        <begin position="10"/>
        <end position="40"/>
    </location>
</feature>
<dbReference type="Pfam" id="PF01370">
    <property type="entry name" value="Epimerase"/>
    <property type="match status" value="1"/>
</dbReference>
<gene>
    <name evidence="2" type="ORF">WDU99_09995</name>
</gene>
<organism evidence="2 3">
    <name type="scientific">Microbacterium bandirmense</name>
    <dbReference type="NCBI Taxonomy" id="3122050"/>
    <lineage>
        <taxon>Bacteria</taxon>
        <taxon>Bacillati</taxon>
        <taxon>Actinomycetota</taxon>
        <taxon>Actinomycetes</taxon>
        <taxon>Micrococcales</taxon>
        <taxon>Microbacteriaceae</taxon>
        <taxon>Microbacterium</taxon>
    </lineage>
</organism>
<reference evidence="2 3" key="1">
    <citation type="submission" date="2024-02" db="EMBL/GenBank/DDBJ databases">
        <authorList>
            <person name="Saticioglu I.B."/>
        </authorList>
    </citation>
    <scope>NUCLEOTIDE SEQUENCE [LARGE SCALE GENOMIC DNA]</scope>
    <source>
        <strain evidence="2 3">Mu-80</strain>
    </source>
</reference>
<protein>
    <submittedName>
        <fullName evidence="2">NAD-dependent epimerase/dehydratase family protein</fullName>
    </submittedName>
</protein>
<comment type="caution">
    <text evidence="2">The sequence shown here is derived from an EMBL/GenBank/DDBJ whole genome shotgun (WGS) entry which is preliminary data.</text>
</comment>